<keyword evidence="2" id="KW-0560">Oxidoreductase</keyword>
<dbReference type="PRINTS" id="PR00368">
    <property type="entry name" value="FADPNR"/>
</dbReference>
<organism evidence="4 5">
    <name type="scientific">Defluviitalea saccharophila</name>
    <dbReference type="NCBI Taxonomy" id="879970"/>
    <lineage>
        <taxon>Bacteria</taxon>
        <taxon>Bacillati</taxon>
        <taxon>Bacillota</taxon>
        <taxon>Clostridia</taxon>
        <taxon>Lachnospirales</taxon>
        <taxon>Defluviitaleaceae</taxon>
        <taxon>Defluviitalea</taxon>
    </lineage>
</organism>
<sequence>MLDIAIIGAGPAGLSAAINGVIRNKKVIVFGRNPKSSYLYKAERVDNYLGLPNISGPGMVEQFIKHAQTLGVEFHEGRILEIFSMGDYYTLNVENEFYEAKTVIIATGIPKAKYIPGEKELLGKGVSYCGTCDGPLFRGKTTMVIGEIEEAEEDVNFLQEICSKVYFLPTYKEIKNVHPNVEILEGKPKEILGDPFVSGIRIDDREIKVDGVFLIKETIPVTQLIKGLEMEDKTIKVNRRLETNFPGVFAAGDCTGRPYQVTKAVGEGAVAALEAVSYLHKLESKNK</sequence>
<keyword evidence="1" id="KW-0285">Flavoprotein</keyword>
<protein>
    <submittedName>
        <fullName evidence="4">NAD(P)/FAD-dependent oxidoreductase</fullName>
    </submittedName>
</protein>
<reference evidence="4 5" key="1">
    <citation type="submission" date="2023-03" db="EMBL/GenBank/DDBJ databases">
        <title>Novel Species.</title>
        <authorList>
            <person name="Ma S."/>
        </authorList>
    </citation>
    <scope>NUCLEOTIDE SEQUENCE [LARGE SCALE GENOMIC DNA]</scope>
    <source>
        <strain evidence="4 5">LIND6LT2</strain>
    </source>
</reference>
<evidence type="ECO:0000259" key="3">
    <source>
        <dbReference type="Pfam" id="PF07992"/>
    </source>
</evidence>
<dbReference type="PRINTS" id="PR00469">
    <property type="entry name" value="PNDRDTASEII"/>
</dbReference>
<dbReference type="Proteomes" id="UP001486565">
    <property type="component" value="Chromosome"/>
</dbReference>
<proteinExistence type="predicted"/>
<gene>
    <name evidence="4" type="ORF">QBE51_05575</name>
</gene>
<dbReference type="PANTHER" id="PTHR48105">
    <property type="entry name" value="THIOREDOXIN REDUCTASE 1-RELATED-RELATED"/>
    <property type="match status" value="1"/>
</dbReference>
<dbReference type="InterPro" id="IPR023753">
    <property type="entry name" value="FAD/NAD-binding_dom"/>
</dbReference>
<feature type="domain" description="FAD/NAD(P)-binding" evidence="3">
    <location>
        <begin position="3"/>
        <end position="146"/>
    </location>
</feature>
<dbReference type="Gene3D" id="3.50.50.60">
    <property type="entry name" value="FAD/NAD(P)-binding domain"/>
    <property type="match status" value="2"/>
</dbReference>
<accession>A0ABZ2Y6K8</accession>
<dbReference type="InterPro" id="IPR050097">
    <property type="entry name" value="Ferredoxin-NADP_redctase_2"/>
</dbReference>
<name>A0ABZ2Y6K8_9FIRM</name>
<dbReference type="Pfam" id="PF07992">
    <property type="entry name" value="Pyr_redox_2"/>
    <property type="match status" value="2"/>
</dbReference>
<feature type="domain" description="FAD/NAD(P)-binding" evidence="3">
    <location>
        <begin position="187"/>
        <end position="268"/>
    </location>
</feature>
<dbReference type="EMBL" id="CP121687">
    <property type="protein sequence ID" value="WZL70992.1"/>
    <property type="molecule type" value="Genomic_DNA"/>
</dbReference>
<evidence type="ECO:0000313" key="4">
    <source>
        <dbReference type="EMBL" id="WZL70992.1"/>
    </source>
</evidence>
<evidence type="ECO:0000256" key="2">
    <source>
        <dbReference type="ARBA" id="ARBA00023002"/>
    </source>
</evidence>
<evidence type="ECO:0000256" key="1">
    <source>
        <dbReference type="ARBA" id="ARBA00022630"/>
    </source>
</evidence>
<keyword evidence="5" id="KW-1185">Reference proteome</keyword>
<evidence type="ECO:0000313" key="5">
    <source>
        <dbReference type="Proteomes" id="UP001486565"/>
    </source>
</evidence>
<dbReference type="SUPFAM" id="SSF51905">
    <property type="entry name" value="FAD/NAD(P)-binding domain"/>
    <property type="match status" value="1"/>
</dbReference>
<dbReference type="InterPro" id="IPR036188">
    <property type="entry name" value="FAD/NAD-bd_sf"/>
</dbReference>
<dbReference type="RefSeq" id="WP_341877955.1">
    <property type="nucleotide sequence ID" value="NZ_CP121687.1"/>
</dbReference>